<dbReference type="SUPFAM" id="SSF48726">
    <property type="entry name" value="Immunoglobulin"/>
    <property type="match status" value="2"/>
</dbReference>
<keyword evidence="1" id="KW-0677">Repeat</keyword>
<dbReference type="AlphaFoldDB" id="A0AAV4TEP3"/>
<evidence type="ECO:0000256" key="2">
    <source>
        <dbReference type="ARBA" id="ARBA00023157"/>
    </source>
</evidence>
<reference evidence="5 6" key="1">
    <citation type="submission" date="2021-06" db="EMBL/GenBank/DDBJ databases">
        <title>Caerostris extrusa draft genome.</title>
        <authorList>
            <person name="Kono N."/>
            <person name="Arakawa K."/>
        </authorList>
    </citation>
    <scope>NUCLEOTIDE SEQUENCE [LARGE SCALE GENOMIC DNA]</scope>
</reference>
<keyword evidence="3" id="KW-0812">Transmembrane</keyword>
<dbReference type="GO" id="GO:0016020">
    <property type="term" value="C:membrane"/>
    <property type="evidence" value="ECO:0007669"/>
    <property type="project" value="UniProtKB-SubCell"/>
</dbReference>
<proteinExistence type="predicted"/>
<accession>A0AAV4TEP3</accession>
<gene>
    <name evidence="5" type="primary">Ttn_2</name>
    <name evidence="5" type="ORF">CEXT_191831</name>
</gene>
<evidence type="ECO:0000256" key="3">
    <source>
        <dbReference type="SAM" id="Phobius"/>
    </source>
</evidence>
<dbReference type="InterPro" id="IPR036179">
    <property type="entry name" value="Ig-like_dom_sf"/>
</dbReference>
<feature type="transmembrane region" description="Helical" evidence="3">
    <location>
        <begin position="6"/>
        <end position="22"/>
    </location>
</feature>
<organism evidence="5 6">
    <name type="scientific">Caerostris extrusa</name>
    <name type="common">Bark spider</name>
    <name type="synonym">Caerostris bankana</name>
    <dbReference type="NCBI Taxonomy" id="172846"/>
    <lineage>
        <taxon>Eukaryota</taxon>
        <taxon>Metazoa</taxon>
        <taxon>Ecdysozoa</taxon>
        <taxon>Arthropoda</taxon>
        <taxon>Chelicerata</taxon>
        <taxon>Arachnida</taxon>
        <taxon>Araneae</taxon>
        <taxon>Araneomorphae</taxon>
        <taxon>Entelegynae</taxon>
        <taxon>Araneoidea</taxon>
        <taxon>Araneidae</taxon>
        <taxon>Caerostris</taxon>
    </lineage>
</organism>
<keyword evidence="6" id="KW-1185">Reference proteome</keyword>
<dbReference type="InterPro" id="IPR013098">
    <property type="entry name" value="Ig_I-set"/>
</dbReference>
<feature type="transmembrane region" description="Helical" evidence="3">
    <location>
        <begin position="34"/>
        <end position="52"/>
    </location>
</feature>
<dbReference type="EMBL" id="BPLR01010948">
    <property type="protein sequence ID" value="GIY43235.1"/>
    <property type="molecule type" value="Genomic_DNA"/>
</dbReference>
<keyword evidence="3" id="KW-1133">Transmembrane helix</keyword>
<dbReference type="InterPro" id="IPR003598">
    <property type="entry name" value="Ig_sub2"/>
</dbReference>
<dbReference type="PROSITE" id="PS50835">
    <property type="entry name" value="IG_LIKE"/>
    <property type="match status" value="2"/>
</dbReference>
<evidence type="ECO:0000313" key="6">
    <source>
        <dbReference type="Proteomes" id="UP001054945"/>
    </source>
</evidence>
<evidence type="ECO:0000313" key="5">
    <source>
        <dbReference type="EMBL" id="GIY43235.1"/>
    </source>
</evidence>
<dbReference type="InterPro" id="IPR007110">
    <property type="entry name" value="Ig-like_dom"/>
</dbReference>
<dbReference type="Proteomes" id="UP001054945">
    <property type="component" value="Unassembled WGS sequence"/>
</dbReference>
<evidence type="ECO:0000256" key="1">
    <source>
        <dbReference type="ARBA" id="ARBA00022737"/>
    </source>
</evidence>
<feature type="domain" description="Ig-like" evidence="4">
    <location>
        <begin position="165"/>
        <end position="251"/>
    </location>
</feature>
<dbReference type="Pfam" id="PF07679">
    <property type="entry name" value="I-set"/>
    <property type="match status" value="2"/>
</dbReference>
<dbReference type="Gene3D" id="2.60.40.10">
    <property type="entry name" value="Immunoglobulins"/>
    <property type="match status" value="2"/>
</dbReference>
<sequence length="257" mass="29607">METWLLLRILMIFIYAICFSTRHRENHRMKIEILTFNFLELQKIVFFIVYLIQDSYSKYVYNQVQKLLKLNLFHFSGELKLGLRTGVICIVVDGDPPFDFKWLKNGIPVQEKTGLSIRLVDEFTSMLTIKSLEADSNGNYTCRVSNSAGWDEKSDVLNMKDTSAPKIKPFHFSGELREGLRSNVMCTVIDGVPPFHFQWSKDGGPLMQEKVIFLCNPSMNLRLFLPSRSNSESNGNYTCRVTNSAGSDEIRCPQHER</sequence>
<protein>
    <submittedName>
        <fullName evidence="5">Titin</fullName>
    </submittedName>
</protein>
<comment type="caution">
    <text evidence="5">The sequence shown here is derived from an EMBL/GenBank/DDBJ whole genome shotgun (WGS) entry which is preliminary data.</text>
</comment>
<dbReference type="PANTHER" id="PTHR44170:SF6">
    <property type="entry name" value="CONTACTIN"/>
    <property type="match status" value="1"/>
</dbReference>
<dbReference type="PANTHER" id="PTHR44170">
    <property type="entry name" value="PROTEIN SIDEKICK"/>
    <property type="match status" value="1"/>
</dbReference>
<dbReference type="FunFam" id="2.60.40.10:FF:000333">
    <property type="entry name" value="Down syndrome cell adhesion molecule"/>
    <property type="match status" value="1"/>
</dbReference>
<dbReference type="GO" id="GO:0098609">
    <property type="term" value="P:cell-cell adhesion"/>
    <property type="evidence" value="ECO:0007669"/>
    <property type="project" value="TreeGrafter"/>
</dbReference>
<dbReference type="InterPro" id="IPR013783">
    <property type="entry name" value="Ig-like_fold"/>
</dbReference>
<evidence type="ECO:0000259" key="4">
    <source>
        <dbReference type="PROSITE" id="PS50835"/>
    </source>
</evidence>
<name>A0AAV4TEP3_CAEEX</name>
<keyword evidence="2" id="KW-1015">Disulfide bond</keyword>
<feature type="domain" description="Ig-like" evidence="4">
    <location>
        <begin position="87"/>
        <end position="158"/>
    </location>
</feature>
<dbReference type="SMART" id="SM00408">
    <property type="entry name" value="IGc2"/>
    <property type="match status" value="2"/>
</dbReference>
<keyword evidence="3" id="KW-0472">Membrane</keyword>